<reference evidence="3 4" key="1">
    <citation type="journal article" date="2013" name="Nature">
        <title>Insights into bilaterian evolution from three spiralian genomes.</title>
        <authorList>
            <person name="Simakov O."/>
            <person name="Marletaz F."/>
            <person name="Cho S.J."/>
            <person name="Edsinger-Gonzales E."/>
            <person name="Havlak P."/>
            <person name="Hellsten U."/>
            <person name="Kuo D.H."/>
            <person name="Larsson T."/>
            <person name="Lv J."/>
            <person name="Arendt D."/>
            <person name="Savage R."/>
            <person name="Osoegawa K."/>
            <person name="de Jong P."/>
            <person name="Grimwood J."/>
            <person name="Chapman J.A."/>
            <person name="Shapiro H."/>
            <person name="Aerts A."/>
            <person name="Otillar R.P."/>
            <person name="Terry A.Y."/>
            <person name="Boore J.L."/>
            <person name="Grigoriev I.V."/>
            <person name="Lindberg D.R."/>
            <person name="Seaver E.C."/>
            <person name="Weisblat D.A."/>
            <person name="Putnam N.H."/>
            <person name="Rokhsar D.S."/>
        </authorList>
    </citation>
    <scope>NUCLEOTIDE SEQUENCE [LARGE SCALE GENOMIC DNA]</scope>
</reference>
<dbReference type="AlphaFoldDB" id="V3ZS25"/>
<dbReference type="Proteomes" id="UP000030746">
    <property type="component" value="Unassembled WGS sequence"/>
</dbReference>
<protein>
    <recommendedName>
        <fullName evidence="2">DBB domain-containing protein</fullName>
    </recommendedName>
</protein>
<dbReference type="Gene3D" id="3.40.50.10140">
    <property type="entry name" value="Toll/interleukin-1 receptor homology (TIR) domain"/>
    <property type="match status" value="1"/>
</dbReference>
<dbReference type="Pfam" id="PF14545">
    <property type="entry name" value="DBB"/>
    <property type="match status" value="1"/>
</dbReference>
<keyword evidence="4" id="KW-1185">Reference proteome</keyword>
<accession>V3ZS25</accession>
<proteinExistence type="predicted"/>
<dbReference type="OMA" id="MFPCEDA"/>
<dbReference type="InterPro" id="IPR052446">
    <property type="entry name" value="B-cell_PI3K-Signaling_Adptrs"/>
</dbReference>
<feature type="domain" description="DBB" evidence="2">
    <location>
        <begin position="165"/>
        <end position="307"/>
    </location>
</feature>
<dbReference type="HOGENOM" id="CLU_368149_0_0_1"/>
<evidence type="ECO:0000256" key="1">
    <source>
        <dbReference type="SAM" id="MobiDB-lite"/>
    </source>
</evidence>
<dbReference type="InterPro" id="IPR035897">
    <property type="entry name" value="Toll_tir_struct_dom_sf"/>
</dbReference>
<feature type="region of interest" description="Disordered" evidence="1">
    <location>
        <begin position="464"/>
        <end position="557"/>
    </location>
</feature>
<dbReference type="OrthoDB" id="8192811at2759"/>
<dbReference type="KEGG" id="lgi:LOTGIDRAFT_154659"/>
<dbReference type="GeneID" id="20236356"/>
<name>V3ZS25_LOTGI</name>
<dbReference type="GO" id="GO:0005104">
    <property type="term" value="F:fibroblast growth factor receptor binding"/>
    <property type="evidence" value="ECO:0007669"/>
    <property type="project" value="TreeGrafter"/>
</dbReference>
<dbReference type="EMBL" id="KB202953">
    <property type="protein sequence ID" value="ESO87157.1"/>
    <property type="molecule type" value="Genomic_DNA"/>
</dbReference>
<feature type="compositionally biased region" description="Basic and acidic residues" evidence="1">
    <location>
        <begin position="699"/>
        <end position="711"/>
    </location>
</feature>
<dbReference type="InterPro" id="IPR017893">
    <property type="entry name" value="DBB_domain"/>
</dbReference>
<dbReference type="SMART" id="SM01282">
    <property type="entry name" value="DBB"/>
    <property type="match status" value="1"/>
</dbReference>
<feature type="compositionally biased region" description="Basic and acidic residues" evidence="1">
    <location>
        <begin position="680"/>
        <end position="690"/>
    </location>
</feature>
<evidence type="ECO:0000313" key="3">
    <source>
        <dbReference type="EMBL" id="ESO87157.1"/>
    </source>
</evidence>
<feature type="compositionally biased region" description="Low complexity" evidence="1">
    <location>
        <begin position="528"/>
        <end position="546"/>
    </location>
</feature>
<dbReference type="PROSITE" id="PS51376">
    <property type="entry name" value="DBB"/>
    <property type="match status" value="1"/>
</dbReference>
<dbReference type="PANTHER" id="PTHR16267:SF11">
    <property type="entry name" value="STUMPS, ISOFORM E"/>
    <property type="match status" value="1"/>
</dbReference>
<dbReference type="GO" id="GO:0005068">
    <property type="term" value="F:transmembrane receptor protein tyrosine kinase adaptor activity"/>
    <property type="evidence" value="ECO:0007669"/>
    <property type="project" value="TreeGrafter"/>
</dbReference>
<organism evidence="3 4">
    <name type="scientific">Lottia gigantea</name>
    <name type="common">Giant owl limpet</name>
    <dbReference type="NCBI Taxonomy" id="225164"/>
    <lineage>
        <taxon>Eukaryota</taxon>
        <taxon>Metazoa</taxon>
        <taxon>Spiralia</taxon>
        <taxon>Lophotrochozoa</taxon>
        <taxon>Mollusca</taxon>
        <taxon>Gastropoda</taxon>
        <taxon>Patellogastropoda</taxon>
        <taxon>Lottioidea</taxon>
        <taxon>Lottiidae</taxon>
        <taxon>Lottia</taxon>
    </lineage>
</organism>
<feature type="compositionally biased region" description="Polar residues" evidence="1">
    <location>
        <begin position="547"/>
        <end position="556"/>
    </location>
</feature>
<feature type="region of interest" description="Disordered" evidence="1">
    <location>
        <begin position="677"/>
        <end position="757"/>
    </location>
</feature>
<dbReference type="CTD" id="20236356"/>
<sequence length="757" mass="84345">MSRDRAALICQEIGQLQYIQETNMGDILIFHAPDGEAWANFLTNKLVSPYYELPIRKSLFNSEGFHFSTECHVQVLLLTPDLLEIASKNSTNFLGLIPGRCVVILLGINREEVQMCLRAGAQCDHLFACKVCYVTNDSTTITKTLVTIIETFEEFNPSDDDIYSVPPKPIQINHVHQIIPKHVTQGGNVYLLLDRKSDTDITIQCDQIDEGIVSDCLDKVVYSLKLPENIKGNVDLNIITEDQVIGEGRVTVDSKLDQMKSLLEDITDPIYFLCQSLGLSTYTSVALDTVLTQKLKYKSSPVLFQPFLSLNDVQFSDEKCSSCWPTLLHFAAEYNLKKFTEELLKYPGMIVAATTENCEGNFPSTIAEHKGHMEIGKRLLNFVLENKNDIDSGILTDPIALDLPPPEPHFPAKTVRYVNQLQSIPDQQVLPSEDSDYIRMDLVNSQMFAGNRSASDNDAYRMSLMNRDESPRRLVKDRELPRAPYIPKKPTSQSFDSSIDEDEDDAIYSVPPPASPLIQPRFRPDVFSDTSSHRSSTISTASSTTSNHQLSTSQPISPVKVEVTHSEAGSPSTFCISEISFQEQAQSKLSAQFLSVDSGSREDVRVDKSIRRNKTIQAKISSFLRKFKTKMNSSADVPKTEKRSKIYGRSIGSDPGFDSDSTLAALVFGKQGRAGSLSSDKVEVETERDSGSFSEEDDDKIHAMKESVAKRDVKKTKKGDKAGLARKKSVRVTRVLKEETTDAPVVPIKPSPDNDLL</sequence>
<feature type="compositionally biased region" description="Basic and acidic residues" evidence="1">
    <location>
        <begin position="466"/>
        <end position="481"/>
    </location>
</feature>
<dbReference type="RefSeq" id="XP_009062106.1">
    <property type="nucleotide sequence ID" value="XM_009063858.1"/>
</dbReference>
<evidence type="ECO:0000313" key="4">
    <source>
        <dbReference type="Proteomes" id="UP000030746"/>
    </source>
</evidence>
<gene>
    <name evidence="3" type="ORF">LOTGIDRAFT_154659</name>
</gene>
<dbReference type="GO" id="GO:0005829">
    <property type="term" value="C:cytosol"/>
    <property type="evidence" value="ECO:0007669"/>
    <property type="project" value="TreeGrafter"/>
</dbReference>
<dbReference type="PANTHER" id="PTHR16267">
    <property type="entry name" value="BANK1/PIK3AP1 FAMILY MEMBER"/>
    <property type="match status" value="1"/>
</dbReference>
<evidence type="ECO:0000259" key="2">
    <source>
        <dbReference type="PROSITE" id="PS51376"/>
    </source>
</evidence>
<feature type="compositionally biased region" description="Basic residues" evidence="1">
    <location>
        <begin position="712"/>
        <end position="731"/>
    </location>
</feature>